<proteinExistence type="predicted"/>
<dbReference type="GO" id="GO:0009401">
    <property type="term" value="P:phosphoenolpyruvate-dependent sugar phosphotransferase system"/>
    <property type="evidence" value="ECO:0007669"/>
    <property type="project" value="InterPro"/>
</dbReference>
<feature type="transmembrane region" description="Helical" evidence="8">
    <location>
        <begin position="178"/>
        <end position="203"/>
    </location>
</feature>
<protein>
    <submittedName>
        <fullName evidence="10">PTS sugar transporter subunit IIC</fullName>
    </submittedName>
</protein>
<evidence type="ECO:0000256" key="3">
    <source>
        <dbReference type="ARBA" id="ARBA00022475"/>
    </source>
</evidence>
<dbReference type="GO" id="GO:0008982">
    <property type="term" value="F:protein-N(PI)-phosphohistidine-sugar phosphotransferase activity"/>
    <property type="evidence" value="ECO:0007669"/>
    <property type="project" value="InterPro"/>
</dbReference>
<evidence type="ECO:0000256" key="1">
    <source>
        <dbReference type="ARBA" id="ARBA00004651"/>
    </source>
</evidence>
<feature type="transmembrane region" description="Helical" evidence="8">
    <location>
        <begin position="41"/>
        <end position="66"/>
    </location>
</feature>
<comment type="subcellular location">
    <subcellularLocation>
        <location evidence="1">Cell membrane</location>
        <topology evidence="1">Multi-pass membrane protein</topology>
    </subcellularLocation>
</comment>
<feature type="transmembrane region" description="Helical" evidence="8">
    <location>
        <begin position="259"/>
        <end position="279"/>
    </location>
</feature>
<reference evidence="11" key="1">
    <citation type="submission" date="2018-06" db="EMBL/GenBank/DDBJ databases">
        <title>Description of Blautia argi sp. nov., a new anaerobic isolated from dog feces.</title>
        <authorList>
            <person name="Chang Y.-H."/>
            <person name="Paek J."/>
            <person name="Shin Y."/>
        </authorList>
    </citation>
    <scope>NUCLEOTIDE SEQUENCE [LARGE SCALE GENOMIC DNA]</scope>
    <source>
        <strain evidence="11">KCTC 15426</strain>
    </source>
</reference>
<evidence type="ECO:0000259" key="9">
    <source>
        <dbReference type="Pfam" id="PF13303"/>
    </source>
</evidence>
<feature type="transmembrane region" description="Helical" evidence="8">
    <location>
        <begin position="286"/>
        <end position="306"/>
    </location>
</feature>
<feature type="transmembrane region" description="Helical" evidence="8">
    <location>
        <begin position="136"/>
        <end position="158"/>
    </location>
</feature>
<dbReference type="OrthoDB" id="396983at2"/>
<evidence type="ECO:0000256" key="8">
    <source>
        <dbReference type="SAM" id="Phobius"/>
    </source>
</evidence>
<keyword evidence="5 8" id="KW-0812">Transmembrane</keyword>
<evidence type="ECO:0000313" key="10">
    <source>
        <dbReference type="EMBL" id="AWY97047.1"/>
    </source>
</evidence>
<evidence type="ECO:0000256" key="2">
    <source>
        <dbReference type="ARBA" id="ARBA00022448"/>
    </source>
</evidence>
<evidence type="ECO:0000256" key="7">
    <source>
        <dbReference type="ARBA" id="ARBA00023136"/>
    </source>
</evidence>
<feature type="transmembrane region" description="Helical" evidence="8">
    <location>
        <begin position="210"/>
        <end position="231"/>
    </location>
</feature>
<keyword evidence="2" id="KW-0813">Transport</keyword>
<evidence type="ECO:0000313" key="11">
    <source>
        <dbReference type="Proteomes" id="UP000250003"/>
    </source>
</evidence>
<feature type="transmembrane region" description="Helical" evidence="8">
    <location>
        <begin position="73"/>
        <end position="92"/>
    </location>
</feature>
<dbReference type="GO" id="GO:0005886">
    <property type="term" value="C:plasma membrane"/>
    <property type="evidence" value="ECO:0007669"/>
    <property type="project" value="UniProtKB-SubCell"/>
</dbReference>
<keyword evidence="6 8" id="KW-1133">Transmembrane helix</keyword>
<keyword evidence="4 10" id="KW-0762">Sugar transport</keyword>
<dbReference type="KEGG" id="blau:DQQ01_01525"/>
<name>A0A2Z4U7M2_9FIRM</name>
<feature type="transmembrane region" description="Helical" evidence="8">
    <location>
        <begin position="312"/>
        <end position="334"/>
    </location>
</feature>
<accession>A0A2Z4U7M2</accession>
<dbReference type="RefSeq" id="WP_111917882.1">
    <property type="nucleotide sequence ID" value="NZ_CAUWHR010000023.1"/>
</dbReference>
<organism evidence="10 11">
    <name type="scientific">Blautia argi</name>
    <dbReference type="NCBI Taxonomy" id="1912897"/>
    <lineage>
        <taxon>Bacteria</taxon>
        <taxon>Bacillati</taxon>
        <taxon>Bacillota</taxon>
        <taxon>Clostridia</taxon>
        <taxon>Lachnospirales</taxon>
        <taxon>Lachnospiraceae</taxon>
        <taxon>Blautia</taxon>
    </lineage>
</organism>
<sequence>MKRILNRFFIEGFSGMAYGLFTTLVLGTGLCQISGLLDGQVAAFLLHLGQLAIALTGAGIGIGMACRLEESSLAALSAAIAGTVGAFAKEFASGALFQTEGISSLAEKTEPLGAFFAAFAAIELVRLIEGRIRSDLVLAPAAGILGGSLVGIWAGIPLSHGMEYLGNAVNWAAQQKPFLMGMTISLLMCIFITLPLNAAALAITLHLTGLAAGAATVGCCCSMVGFAIAGYKENGVGGLLSLGLGTPLLELPNILKRPLIWLPVLLSSAILGPVSTLIAKMNNTAAGAGIGSMALLGQISTFQTMTAQEEPAVVMVKIVLLHFVLPGVLTLGIAQGMRKLHMIKDGDMKLEM</sequence>
<gene>
    <name evidence="10" type="ORF">DQQ01_01525</name>
</gene>
<evidence type="ECO:0000256" key="6">
    <source>
        <dbReference type="ARBA" id="ARBA00022989"/>
    </source>
</evidence>
<dbReference type="InterPro" id="IPR003352">
    <property type="entry name" value="PTS_EIIC"/>
</dbReference>
<keyword evidence="3" id="KW-1003">Cell membrane</keyword>
<keyword evidence="11" id="KW-1185">Reference proteome</keyword>
<feature type="domain" description="Phosphotransferase system EIIC" evidence="9">
    <location>
        <begin position="13"/>
        <end position="350"/>
    </location>
</feature>
<dbReference type="EMBL" id="CP030280">
    <property type="protein sequence ID" value="AWY97047.1"/>
    <property type="molecule type" value="Genomic_DNA"/>
</dbReference>
<dbReference type="AlphaFoldDB" id="A0A2Z4U7M2"/>
<dbReference type="Pfam" id="PF13303">
    <property type="entry name" value="PTS_EIIC_2"/>
    <property type="match status" value="1"/>
</dbReference>
<feature type="transmembrane region" description="Helical" evidence="8">
    <location>
        <begin position="12"/>
        <end position="35"/>
    </location>
</feature>
<evidence type="ECO:0000256" key="5">
    <source>
        <dbReference type="ARBA" id="ARBA00022692"/>
    </source>
</evidence>
<feature type="transmembrane region" description="Helical" evidence="8">
    <location>
        <begin position="112"/>
        <end position="129"/>
    </location>
</feature>
<dbReference type="Proteomes" id="UP000250003">
    <property type="component" value="Chromosome"/>
</dbReference>
<evidence type="ECO:0000256" key="4">
    <source>
        <dbReference type="ARBA" id="ARBA00022597"/>
    </source>
</evidence>
<keyword evidence="7 8" id="KW-0472">Membrane</keyword>